<feature type="domain" description="Nudix hydrolase" evidence="3">
    <location>
        <begin position="7"/>
        <end position="138"/>
    </location>
</feature>
<dbReference type="InterPro" id="IPR000086">
    <property type="entry name" value="NUDIX_hydrolase_dom"/>
</dbReference>
<dbReference type="Pfam" id="PF00293">
    <property type="entry name" value="NUDIX"/>
    <property type="match status" value="1"/>
</dbReference>
<dbReference type="STRING" id="1324314.BVG16_27285"/>
<dbReference type="PROSITE" id="PS51462">
    <property type="entry name" value="NUDIX"/>
    <property type="match status" value="1"/>
</dbReference>
<keyword evidence="5" id="KW-1185">Reference proteome</keyword>
<dbReference type="RefSeq" id="WP_078502356.1">
    <property type="nucleotide sequence ID" value="NZ_MSZX01000014.1"/>
</dbReference>
<dbReference type="AlphaFoldDB" id="A0A1T2X246"/>
<dbReference type="InterPro" id="IPR015797">
    <property type="entry name" value="NUDIX_hydrolase-like_dom_sf"/>
</dbReference>
<evidence type="ECO:0000313" key="4">
    <source>
        <dbReference type="EMBL" id="OPA73786.1"/>
    </source>
</evidence>
<dbReference type="GO" id="GO:0016787">
    <property type="term" value="F:hydrolase activity"/>
    <property type="evidence" value="ECO:0007669"/>
    <property type="project" value="UniProtKB-KW"/>
</dbReference>
<sequence>MKMLNQKYHVLARGVILSEGHILVAHCKGMDNTFLPGGHVEFKEGIRATLSREIKEEFGQESTVQKYIGCVEADYETDDTYHQEINHMFRVELSELNYPAEAVSNESHLEFYWIPIHEMERHNVLPAAVRDVIRRYIDQEDGPFWESEMESK</sequence>
<organism evidence="4 5">
    <name type="scientific">Paenibacillus selenitireducens</name>
    <dbReference type="NCBI Taxonomy" id="1324314"/>
    <lineage>
        <taxon>Bacteria</taxon>
        <taxon>Bacillati</taxon>
        <taxon>Bacillota</taxon>
        <taxon>Bacilli</taxon>
        <taxon>Bacillales</taxon>
        <taxon>Paenibacillaceae</taxon>
        <taxon>Paenibacillus</taxon>
    </lineage>
</organism>
<keyword evidence="2 4" id="KW-0378">Hydrolase</keyword>
<name>A0A1T2X246_9BACL</name>
<accession>A0A1T2X246</accession>
<evidence type="ECO:0000313" key="5">
    <source>
        <dbReference type="Proteomes" id="UP000190188"/>
    </source>
</evidence>
<dbReference type="Gene3D" id="3.90.79.10">
    <property type="entry name" value="Nucleoside Triphosphate Pyrophosphohydrolase"/>
    <property type="match status" value="1"/>
</dbReference>
<proteinExistence type="predicted"/>
<dbReference type="PROSITE" id="PS00893">
    <property type="entry name" value="NUDIX_BOX"/>
    <property type="match status" value="1"/>
</dbReference>
<gene>
    <name evidence="4" type="ORF">BVG16_27285</name>
</gene>
<dbReference type="PANTHER" id="PTHR43046">
    <property type="entry name" value="GDP-MANNOSE MANNOSYL HYDROLASE"/>
    <property type="match status" value="1"/>
</dbReference>
<protein>
    <submittedName>
        <fullName evidence="4">NUDIX hydrolase</fullName>
    </submittedName>
</protein>
<evidence type="ECO:0000259" key="3">
    <source>
        <dbReference type="PROSITE" id="PS51462"/>
    </source>
</evidence>
<comment type="cofactor">
    <cofactor evidence="1">
        <name>Mg(2+)</name>
        <dbReference type="ChEBI" id="CHEBI:18420"/>
    </cofactor>
</comment>
<evidence type="ECO:0000256" key="1">
    <source>
        <dbReference type="ARBA" id="ARBA00001946"/>
    </source>
</evidence>
<reference evidence="4 5" key="1">
    <citation type="submission" date="2017-01" db="EMBL/GenBank/DDBJ databases">
        <title>Genome analysis of Paenibacillus selenitrireducens ES3-24.</title>
        <authorList>
            <person name="Xu D."/>
            <person name="Yao R."/>
            <person name="Zheng S."/>
        </authorList>
    </citation>
    <scope>NUCLEOTIDE SEQUENCE [LARGE SCALE GENOMIC DNA]</scope>
    <source>
        <strain evidence="4 5">ES3-24</strain>
    </source>
</reference>
<dbReference type="Proteomes" id="UP000190188">
    <property type="component" value="Unassembled WGS sequence"/>
</dbReference>
<dbReference type="EMBL" id="MSZX01000014">
    <property type="protein sequence ID" value="OPA73786.1"/>
    <property type="molecule type" value="Genomic_DNA"/>
</dbReference>
<comment type="caution">
    <text evidence="4">The sequence shown here is derived from an EMBL/GenBank/DDBJ whole genome shotgun (WGS) entry which is preliminary data.</text>
</comment>
<evidence type="ECO:0000256" key="2">
    <source>
        <dbReference type="ARBA" id="ARBA00022801"/>
    </source>
</evidence>
<dbReference type="SUPFAM" id="SSF55811">
    <property type="entry name" value="Nudix"/>
    <property type="match status" value="1"/>
</dbReference>
<dbReference type="OrthoDB" id="9008185at2"/>
<dbReference type="InterPro" id="IPR020084">
    <property type="entry name" value="NUDIX_hydrolase_CS"/>
</dbReference>
<dbReference type="PANTHER" id="PTHR43046:SF14">
    <property type="entry name" value="MUTT_NUDIX FAMILY PROTEIN"/>
    <property type="match status" value="1"/>
</dbReference>